<evidence type="ECO:0000313" key="8">
    <source>
        <dbReference type="Proteomes" id="UP000033934"/>
    </source>
</evidence>
<dbReference type="EMBL" id="LBVO01000006">
    <property type="protein sequence ID" value="KKQ90428.1"/>
    <property type="molecule type" value="Genomic_DNA"/>
</dbReference>
<evidence type="ECO:0000256" key="3">
    <source>
        <dbReference type="ARBA" id="ARBA00022960"/>
    </source>
</evidence>
<proteinExistence type="inferred from homology"/>
<sequence>MANSFLQSGEWEKFQNIVGRQTFRIHDLLFIRLPLPLNKTYLYCPRFELHKTDFTDIINKVTDQSTDRDIFIRFEPEQIFKIDPKILTHQSPSVQPKQTLVLDLTKTEDQLLLEMKPKTRYNIRLAQKKNVEYRMWNIESFNEIWKLMQETAKRDKFSLHAKNYYQKMLEVLGENGYISLLTATHESDLLAGMILIHYQDQAIYLHGASSSQKRNLMAPYLLHWEAIRLAKSRGCQTYDFWGINTKNMSSDQINSEQQYSDKLDGVTKFKLGFGGQIINYPDCFEVPIHKKAYFAYQTTRKIHRLIKPRTFE</sequence>
<evidence type="ECO:0000256" key="5">
    <source>
        <dbReference type="ARBA" id="ARBA00023315"/>
    </source>
</evidence>
<accession>A0A0G0LEW4</accession>
<comment type="caution">
    <text evidence="7">The sequence shown here is derived from an EMBL/GenBank/DDBJ whole genome shotgun (WGS) entry which is preliminary data.</text>
</comment>
<dbReference type="PATRIC" id="fig|1618334.3.peg.115"/>
<evidence type="ECO:0000256" key="4">
    <source>
        <dbReference type="ARBA" id="ARBA00022984"/>
    </source>
</evidence>
<keyword evidence="6" id="KW-0961">Cell wall biogenesis/degradation</keyword>
<dbReference type="GO" id="GO:0008360">
    <property type="term" value="P:regulation of cell shape"/>
    <property type="evidence" value="ECO:0007669"/>
    <property type="project" value="UniProtKB-KW"/>
</dbReference>
<keyword evidence="2" id="KW-0808">Transferase</keyword>
<keyword evidence="4" id="KW-0573">Peptidoglycan synthesis</keyword>
<dbReference type="GO" id="GO:0016755">
    <property type="term" value="F:aminoacyltransferase activity"/>
    <property type="evidence" value="ECO:0007669"/>
    <property type="project" value="InterPro"/>
</dbReference>
<reference evidence="7 8" key="1">
    <citation type="journal article" date="2015" name="Nature">
        <title>rRNA introns, odd ribosomes, and small enigmatic genomes across a large radiation of phyla.</title>
        <authorList>
            <person name="Brown C.T."/>
            <person name="Hug L.A."/>
            <person name="Thomas B.C."/>
            <person name="Sharon I."/>
            <person name="Castelle C.J."/>
            <person name="Singh A."/>
            <person name="Wilkins M.J."/>
            <person name="Williams K.H."/>
            <person name="Banfield J.F."/>
        </authorList>
    </citation>
    <scope>NUCLEOTIDE SEQUENCE [LARGE SCALE GENOMIC DNA]</scope>
</reference>
<dbReference type="Pfam" id="PF02388">
    <property type="entry name" value="FemAB"/>
    <property type="match status" value="2"/>
</dbReference>
<organism evidence="7 8">
    <name type="scientific">Berkelbacteria bacterium GW2011_GWA2_38_9</name>
    <dbReference type="NCBI Taxonomy" id="1618334"/>
    <lineage>
        <taxon>Bacteria</taxon>
        <taxon>Candidatus Berkelbacteria</taxon>
    </lineage>
</organism>
<dbReference type="InterPro" id="IPR016181">
    <property type="entry name" value="Acyl_CoA_acyltransferase"/>
</dbReference>
<name>A0A0G0LEW4_9BACT</name>
<gene>
    <name evidence="7" type="ORF">UT11_C0006G0007</name>
</gene>
<dbReference type="GO" id="GO:0009252">
    <property type="term" value="P:peptidoglycan biosynthetic process"/>
    <property type="evidence" value="ECO:0007669"/>
    <property type="project" value="UniProtKB-KW"/>
</dbReference>
<dbReference type="InterPro" id="IPR003447">
    <property type="entry name" value="FEMABX"/>
</dbReference>
<dbReference type="InterPro" id="IPR050644">
    <property type="entry name" value="PG_Glycine_Bridge_Synth"/>
</dbReference>
<keyword evidence="3" id="KW-0133">Cell shape</keyword>
<evidence type="ECO:0000256" key="1">
    <source>
        <dbReference type="ARBA" id="ARBA00009943"/>
    </source>
</evidence>
<dbReference type="AlphaFoldDB" id="A0A0G0LEW4"/>
<dbReference type="PANTHER" id="PTHR36174">
    <property type="entry name" value="LIPID II:GLYCINE GLYCYLTRANSFERASE"/>
    <property type="match status" value="1"/>
</dbReference>
<dbReference type="PROSITE" id="PS51191">
    <property type="entry name" value="FEMABX"/>
    <property type="match status" value="1"/>
</dbReference>
<dbReference type="PANTHER" id="PTHR36174:SF1">
    <property type="entry name" value="LIPID II:GLYCINE GLYCYLTRANSFERASE"/>
    <property type="match status" value="1"/>
</dbReference>
<dbReference type="SUPFAM" id="SSF55729">
    <property type="entry name" value="Acyl-CoA N-acyltransferases (Nat)"/>
    <property type="match status" value="1"/>
</dbReference>
<dbReference type="Gene3D" id="3.40.630.30">
    <property type="match status" value="1"/>
</dbReference>
<dbReference type="GO" id="GO:0071555">
    <property type="term" value="P:cell wall organization"/>
    <property type="evidence" value="ECO:0007669"/>
    <property type="project" value="UniProtKB-KW"/>
</dbReference>
<evidence type="ECO:0000313" key="7">
    <source>
        <dbReference type="EMBL" id="KKQ90428.1"/>
    </source>
</evidence>
<evidence type="ECO:0000256" key="2">
    <source>
        <dbReference type="ARBA" id="ARBA00022679"/>
    </source>
</evidence>
<dbReference type="Proteomes" id="UP000033934">
    <property type="component" value="Unassembled WGS sequence"/>
</dbReference>
<evidence type="ECO:0000256" key="6">
    <source>
        <dbReference type="ARBA" id="ARBA00023316"/>
    </source>
</evidence>
<keyword evidence="5" id="KW-0012">Acyltransferase</keyword>
<comment type="similarity">
    <text evidence="1">Belongs to the FemABX family.</text>
</comment>
<protein>
    <submittedName>
        <fullName evidence="7">Methicillin resistance protein</fullName>
    </submittedName>
</protein>